<proteinExistence type="predicted"/>
<gene>
    <name evidence="3" type="ORF">GCM10023191_070640</name>
</gene>
<keyword evidence="1" id="KW-1133">Transmembrane helix</keyword>
<feature type="transmembrane region" description="Helical" evidence="1">
    <location>
        <begin position="258"/>
        <end position="277"/>
    </location>
</feature>
<evidence type="ECO:0000259" key="2">
    <source>
        <dbReference type="Pfam" id="PF14258"/>
    </source>
</evidence>
<comment type="caution">
    <text evidence="3">The sequence shown here is derived from an EMBL/GenBank/DDBJ whole genome shotgun (WGS) entry which is preliminary data.</text>
</comment>
<dbReference type="Pfam" id="PF14258">
    <property type="entry name" value="DUF4350"/>
    <property type="match status" value="1"/>
</dbReference>
<dbReference type="InterPro" id="IPR025646">
    <property type="entry name" value="DUF4350"/>
</dbReference>
<evidence type="ECO:0000313" key="4">
    <source>
        <dbReference type="Proteomes" id="UP001500503"/>
    </source>
</evidence>
<sequence>MTAVQAAPPAAPETARQVARRRWRRSRGVLIVLLALAVIGVVLAALRPTVRAEYLDPESPGQQGTRALVEITRQHGTLVTVARSVSAAAGAMSTNPDTLLVIARSDRLTSTDLATLRALPGDRLLLEPTGDTLDELAPGVEPDGVTSGTISPGCSLPAAANAGSIGLIGGQVYRAPAGATKCYIGDGRPGLVQLPVNGANVTVFGSGTPFTNERLTDDGGAALGMNLLGSRSNVVWLLPAPPPPGAGGQKSFTELVPFGVKLAVLQAVIAVVLVALWRARRLGPVVVEPLPVVVRSAEAVEGRARLYRSRGAGDRAALALRAGALERLTALLGMPKSAASDPAMANEIIAGIAAHTGEPHAAIGAALYGPPPMDDVELVRLSGYLDELERQVRSA</sequence>
<evidence type="ECO:0000313" key="3">
    <source>
        <dbReference type="EMBL" id="GAA4509460.1"/>
    </source>
</evidence>
<dbReference type="EMBL" id="BAABHF010000044">
    <property type="protein sequence ID" value="GAA4509460.1"/>
    <property type="molecule type" value="Genomic_DNA"/>
</dbReference>
<evidence type="ECO:0000256" key="1">
    <source>
        <dbReference type="SAM" id="Phobius"/>
    </source>
</evidence>
<organism evidence="3 4">
    <name type="scientific">Actinoallomurus oryzae</name>
    <dbReference type="NCBI Taxonomy" id="502180"/>
    <lineage>
        <taxon>Bacteria</taxon>
        <taxon>Bacillati</taxon>
        <taxon>Actinomycetota</taxon>
        <taxon>Actinomycetes</taxon>
        <taxon>Streptosporangiales</taxon>
        <taxon>Thermomonosporaceae</taxon>
        <taxon>Actinoallomurus</taxon>
    </lineage>
</organism>
<feature type="domain" description="DUF4350" evidence="2">
    <location>
        <begin position="57"/>
        <end position="228"/>
    </location>
</feature>
<accession>A0ABP8QS45</accession>
<reference evidence="4" key="1">
    <citation type="journal article" date="2019" name="Int. J. Syst. Evol. Microbiol.">
        <title>The Global Catalogue of Microorganisms (GCM) 10K type strain sequencing project: providing services to taxonomists for standard genome sequencing and annotation.</title>
        <authorList>
            <consortium name="The Broad Institute Genomics Platform"/>
            <consortium name="The Broad Institute Genome Sequencing Center for Infectious Disease"/>
            <person name="Wu L."/>
            <person name="Ma J."/>
        </authorList>
    </citation>
    <scope>NUCLEOTIDE SEQUENCE [LARGE SCALE GENOMIC DNA]</scope>
    <source>
        <strain evidence="4">JCM 17933</strain>
    </source>
</reference>
<feature type="transmembrane region" description="Helical" evidence="1">
    <location>
        <begin position="28"/>
        <end position="46"/>
    </location>
</feature>
<dbReference type="Proteomes" id="UP001500503">
    <property type="component" value="Unassembled WGS sequence"/>
</dbReference>
<name>A0ABP8QS45_9ACTN</name>
<dbReference type="RefSeq" id="WP_345471327.1">
    <property type="nucleotide sequence ID" value="NZ_BAABHF010000044.1"/>
</dbReference>
<keyword evidence="1" id="KW-0472">Membrane</keyword>
<keyword evidence="1" id="KW-0812">Transmembrane</keyword>
<protein>
    <submittedName>
        <fullName evidence="3">DUF4350 domain-containing protein</fullName>
    </submittedName>
</protein>
<keyword evidence="4" id="KW-1185">Reference proteome</keyword>